<dbReference type="AlphaFoldDB" id="A0A1I3X712"/>
<dbReference type="Proteomes" id="UP000199533">
    <property type="component" value="Unassembled WGS sequence"/>
</dbReference>
<dbReference type="EMBL" id="FOSP01000001">
    <property type="protein sequence ID" value="SFK14646.1"/>
    <property type="molecule type" value="Genomic_DNA"/>
</dbReference>
<accession>A0A1I3X712</accession>
<dbReference type="RefSeq" id="WP_280142032.1">
    <property type="nucleotide sequence ID" value="NZ_FOSP01000001.1"/>
</dbReference>
<sequence>MQIKIADPKLTLSAVIVSATKSTNLRNVSYDQNGLETRNVF</sequence>
<protein>
    <submittedName>
        <fullName evidence="1">Uncharacterized protein</fullName>
    </submittedName>
</protein>
<gene>
    <name evidence="1" type="ORF">SAMN05216302_1001120</name>
</gene>
<proteinExistence type="predicted"/>
<evidence type="ECO:0000313" key="1">
    <source>
        <dbReference type="EMBL" id="SFK14646.1"/>
    </source>
</evidence>
<name>A0A1I3X712_9PROT</name>
<keyword evidence="2" id="KW-1185">Reference proteome</keyword>
<reference evidence="2" key="1">
    <citation type="submission" date="2016-10" db="EMBL/GenBank/DDBJ databases">
        <authorList>
            <person name="Varghese N."/>
            <person name="Submissions S."/>
        </authorList>
    </citation>
    <scope>NUCLEOTIDE SEQUENCE [LARGE SCALE GENOMIC DNA]</scope>
    <source>
        <strain evidence="2">Nm69</strain>
    </source>
</reference>
<organism evidence="1 2">
    <name type="scientific">Nitrosomonas aestuarii</name>
    <dbReference type="NCBI Taxonomy" id="52441"/>
    <lineage>
        <taxon>Bacteria</taxon>
        <taxon>Pseudomonadati</taxon>
        <taxon>Pseudomonadota</taxon>
        <taxon>Betaproteobacteria</taxon>
        <taxon>Nitrosomonadales</taxon>
        <taxon>Nitrosomonadaceae</taxon>
        <taxon>Nitrosomonas</taxon>
    </lineage>
</organism>
<evidence type="ECO:0000313" key="2">
    <source>
        <dbReference type="Proteomes" id="UP000199533"/>
    </source>
</evidence>